<feature type="region of interest" description="Disordered" evidence="8">
    <location>
        <begin position="328"/>
        <end position="355"/>
    </location>
</feature>
<dbReference type="PANTHER" id="PTHR22597">
    <property type="entry name" value="POLYCOMB GROUP PROTEIN"/>
    <property type="match status" value="1"/>
</dbReference>
<protein>
    <submittedName>
        <fullName evidence="10 11">Polycomb protein SUZ12</fullName>
    </submittedName>
</protein>
<dbReference type="EMBL" id="GDIP01216673">
    <property type="protein sequence ID" value="JAJ06729.1"/>
    <property type="molecule type" value="Transcribed_RNA"/>
</dbReference>
<proteinExistence type="inferred from homology"/>
<dbReference type="InterPro" id="IPR013087">
    <property type="entry name" value="Znf_C2H2_type"/>
</dbReference>
<accession>A0A0N7ZSK8</accession>
<evidence type="ECO:0000313" key="12">
    <source>
        <dbReference type="Proteomes" id="UP000076858"/>
    </source>
</evidence>
<evidence type="ECO:0000256" key="1">
    <source>
        <dbReference type="ARBA" id="ARBA00007416"/>
    </source>
</evidence>
<dbReference type="GO" id="GO:0031490">
    <property type="term" value="F:chromatin DNA binding"/>
    <property type="evidence" value="ECO:0007669"/>
    <property type="project" value="TreeGrafter"/>
</dbReference>
<dbReference type="CDD" id="cd21551">
    <property type="entry name" value="VEFS-box_SUZ12"/>
    <property type="match status" value="1"/>
</dbReference>
<dbReference type="AlphaFoldDB" id="A0A0N7ZSK8"/>
<dbReference type="GO" id="GO:0035098">
    <property type="term" value="C:ESC/E(Z) complex"/>
    <property type="evidence" value="ECO:0007669"/>
    <property type="project" value="TreeGrafter"/>
</dbReference>
<evidence type="ECO:0000313" key="10">
    <source>
        <dbReference type="EMBL" id="JAJ06729.1"/>
    </source>
</evidence>
<reference evidence="11 12" key="3">
    <citation type="submission" date="2016-03" db="EMBL/GenBank/DDBJ databases">
        <title>EvidentialGene: Evidence-directed Construction of Genes on Genomes.</title>
        <authorList>
            <person name="Gilbert D.G."/>
            <person name="Choi J.-H."/>
            <person name="Mockaitis K."/>
            <person name="Colbourne J."/>
            <person name="Pfrender M."/>
        </authorList>
    </citation>
    <scope>NUCLEOTIDE SEQUENCE [LARGE SCALE GENOMIC DNA]</scope>
    <source>
        <strain evidence="11 12">Xinb3</strain>
        <tissue evidence="11">Complete organism</tissue>
    </source>
</reference>
<gene>
    <name evidence="11" type="ORF">APZ42_011552</name>
</gene>
<dbReference type="PANTHER" id="PTHR22597:SF0">
    <property type="entry name" value="POLYCOMB PROTEIN SUZ12"/>
    <property type="match status" value="1"/>
</dbReference>
<evidence type="ECO:0000259" key="9">
    <source>
        <dbReference type="PROSITE" id="PS00028"/>
    </source>
</evidence>
<dbReference type="EMBL" id="LRGB01000024">
    <property type="protein sequence ID" value="KZS21600.1"/>
    <property type="molecule type" value="Genomic_DNA"/>
</dbReference>
<sequence length="663" mass="74424">MGPKKKERDTDHSSSSKGGNTTNNGRVADSVQADHELFLQAFEKPTQIYRYLRTRHFLSPIFLHRTLSYMNGRCTRNHQNRKTCKLVNLLDSKVQKNSQNDVNTRSKFMTLTFLGFYDPKVNGCREPVKVETLLLQIGHKKRKDVSSPIMQISVGTTEVCINPNEDSPPPKAPTVSIATEDLSLRNGQQGNSYVLLLRVSAPIISESEPQPKRRRLSDASLTTGMLEETTRLFGAELVVYDRHSRCLLIDGDYELAMKEITSPESNGTSPGGSDKSLRLANASWSTVDSSHTAPPLNILIHGPMLKFRLEWANDPISALVDRPKPYVASASTQTTDKSSSSTSSSSSSVEKSQINSVDEPTVVRYQFLYNASRRQQTETRSDFRCPWCSLHCLQLPALLKHLRLCHSRFNFSHVGTEKGHVRIDISVNDAYDGSYSGNPHDLIAQPLALGASSGGAAFGRQGPTRRTPITATLVWRPRRMRASGQDPLQAEGDDGYEVCETQRPFITGHNRLYHHTSTCLPIQAKELDVDSENETDPEWLRAKTCMMIDEFTDVNEGEKELMKLWNLHVLKHNYVGDCQMGVALQMFLDAHGQELLKRNLYRNFILHLSNLYDFGIIAPATVLRTISSLQLILQRSPEHQEILKQAWLGQLFSKQEVTTVTST</sequence>
<keyword evidence="3" id="KW-0863">Zinc-finger</keyword>
<evidence type="ECO:0000256" key="8">
    <source>
        <dbReference type="SAM" id="MobiDB-lite"/>
    </source>
</evidence>
<evidence type="ECO:0000256" key="2">
    <source>
        <dbReference type="ARBA" id="ARBA00022723"/>
    </source>
</evidence>
<keyword evidence="7" id="KW-0804">Transcription</keyword>
<evidence type="ECO:0000256" key="4">
    <source>
        <dbReference type="ARBA" id="ARBA00022833"/>
    </source>
</evidence>
<feature type="domain" description="C2H2-type" evidence="9">
    <location>
        <begin position="385"/>
        <end position="406"/>
    </location>
</feature>
<dbReference type="Pfam" id="PF23320">
    <property type="entry name" value="Zn_SUZ12"/>
    <property type="match status" value="1"/>
</dbReference>
<keyword evidence="12" id="KW-1185">Reference proteome</keyword>
<reference evidence="10" key="2">
    <citation type="submission" date="2015-10" db="EMBL/GenBank/DDBJ databases">
        <authorList>
            <person name="Gilbert D.G."/>
        </authorList>
    </citation>
    <scope>NUCLEOTIDE SEQUENCE</scope>
</reference>
<evidence type="ECO:0000256" key="5">
    <source>
        <dbReference type="ARBA" id="ARBA00022853"/>
    </source>
</evidence>
<dbReference type="STRING" id="35525.A0A0N7ZSK8"/>
<dbReference type="GO" id="GO:0006325">
    <property type="term" value="P:chromatin organization"/>
    <property type="evidence" value="ECO:0007669"/>
    <property type="project" value="UniProtKB-KW"/>
</dbReference>
<feature type="compositionally biased region" description="Low complexity" evidence="8">
    <location>
        <begin position="15"/>
        <end position="25"/>
    </location>
</feature>
<keyword evidence="4" id="KW-0862">Zinc</keyword>
<dbReference type="CDD" id="cd21750">
    <property type="entry name" value="ZnB-Zn_SUZ12"/>
    <property type="match status" value="1"/>
</dbReference>
<dbReference type="InterPro" id="IPR057540">
    <property type="entry name" value="Znf_SUZ12"/>
</dbReference>
<keyword evidence="6" id="KW-0805">Transcription regulation</keyword>
<evidence type="ECO:0000313" key="11">
    <source>
        <dbReference type="EMBL" id="KZS21600.1"/>
    </source>
</evidence>
<dbReference type="GO" id="GO:0008270">
    <property type="term" value="F:zinc ion binding"/>
    <property type="evidence" value="ECO:0007669"/>
    <property type="project" value="UniProtKB-KW"/>
</dbReference>
<feature type="region of interest" description="Disordered" evidence="8">
    <location>
        <begin position="1"/>
        <end position="27"/>
    </location>
</feature>
<reference evidence="10" key="1">
    <citation type="submission" date="2015-10" db="EMBL/GenBank/DDBJ databases">
        <title>Daphnia magna gene sets from two clonal populations assembled and annotated with EvidentialGene.</title>
        <authorList>
            <person name="Gilbert D."/>
            <person name="Podicheti R."/>
            <person name="Orsini L."/>
            <person name="Colbourne J."/>
            <person name="Pfrender M."/>
        </authorList>
    </citation>
    <scope>NUCLEOTIDE SEQUENCE</scope>
</reference>
<dbReference type="InterPro" id="IPR019135">
    <property type="entry name" value="Polycomb_protein_VEFS-Box"/>
</dbReference>
<dbReference type="Proteomes" id="UP000076858">
    <property type="component" value="Unassembled WGS sequence"/>
</dbReference>
<evidence type="ECO:0000256" key="3">
    <source>
        <dbReference type="ARBA" id="ARBA00022771"/>
    </source>
</evidence>
<comment type="similarity">
    <text evidence="1">Belongs to the VEFS (VRN2-EMF2-FIS2-SU(Z)12) family.</text>
</comment>
<dbReference type="CDD" id="cd21740">
    <property type="entry name" value="C2_II_SUZ12"/>
    <property type="match status" value="1"/>
</dbReference>
<evidence type="ECO:0000256" key="7">
    <source>
        <dbReference type="ARBA" id="ARBA00023163"/>
    </source>
</evidence>
<organism evidence="10">
    <name type="scientific">Daphnia magna</name>
    <dbReference type="NCBI Taxonomy" id="35525"/>
    <lineage>
        <taxon>Eukaryota</taxon>
        <taxon>Metazoa</taxon>
        <taxon>Ecdysozoa</taxon>
        <taxon>Arthropoda</taxon>
        <taxon>Crustacea</taxon>
        <taxon>Branchiopoda</taxon>
        <taxon>Diplostraca</taxon>
        <taxon>Cladocera</taxon>
        <taxon>Anomopoda</taxon>
        <taxon>Daphniidae</taxon>
        <taxon>Daphnia</taxon>
    </lineage>
</organism>
<dbReference type="Pfam" id="PF09733">
    <property type="entry name" value="VEFS-Box"/>
    <property type="match status" value="1"/>
</dbReference>
<evidence type="ECO:0000256" key="6">
    <source>
        <dbReference type="ARBA" id="ARBA00023015"/>
    </source>
</evidence>
<dbReference type="OrthoDB" id="166746at2759"/>
<feature type="compositionally biased region" description="Low complexity" evidence="8">
    <location>
        <begin position="329"/>
        <end position="348"/>
    </location>
</feature>
<feature type="compositionally biased region" description="Basic and acidic residues" evidence="8">
    <location>
        <begin position="1"/>
        <end position="14"/>
    </location>
</feature>
<keyword evidence="5" id="KW-0156">Chromatin regulator</keyword>
<dbReference type="PROSITE" id="PS00028">
    <property type="entry name" value="ZINC_FINGER_C2H2_1"/>
    <property type="match status" value="1"/>
</dbReference>
<name>A0A0N7ZSK8_9CRUS</name>
<keyword evidence="2" id="KW-0479">Metal-binding</keyword>
<dbReference type="GO" id="GO:0016586">
    <property type="term" value="C:RSC-type complex"/>
    <property type="evidence" value="ECO:0007669"/>
    <property type="project" value="TreeGrafter"/>
</dbReference>